<reference evidence="1" key="1">
    <citation type="submission" date="2020-05" db="EMBL/GenBank/DDBJ databases">
        <authorList>
            <person name="Chiriac C."/>
            <person name="Salcher M."/>
            <person name="Ghai R."/>
            <person name="Kavagutti S V."/>
        </authorList>
    </citation>
    <scope>NUCLEOTIDE SEQUENCE</scope>
</reference>
<dbReference type="AlphaFoldDB" id="A0A6J6NN61"/>
<sequence>MRSSQARRWCLLGTAARHGTHVIGVLHEILSFLARVHHAPGNPVHLVGECKSVFFESDTITFNLRDAACVSGVR</sequence>
<proteinExistence type="predicted"/>
<organism evidence="1">
    <name type="scientific">freshwater metagenome</name>
    <dbReference type="NCBI Taxonomy" id="449393"/>
    <lineage>
        <taxon>unclassified sequences</taxon>
        <taxon>metagenomes</taxon>
        <taxon>ecological metagenomes</taxon>
    </lineage>
</organism>
<gene>
    <name evidence="1" type="ORF">UFOPK2399_00305</name>
</gene>
<evidence type="ECO:0000313" key="1">
    <source>
        <dbReference type="EMBL" id="CAB4686204.1"/>
    </source>
</evidence>
<dbReference type="EMBL" id="CAEZXP010000001">
    <property type="protein sequence ID" value="CAB4686204.1"/>
    <property type="molecule type" value="Genomic_DNA"/>
</dbReference>
<accession>A0A6J6NN61</accession>
<protein>
    <submittedName>
        <fullName evidence="1">Unannotated protein</fullName>
    </submittedName>
</protein>
<name>A0A6J6NN61_9ZZZZ</name>